<keyword evidence="2" id="KW-0812">Transmembrane</keyword>
<accession>A0ABR2Q112</accession>
<evidence type="ECO:0000256" key="1">
    <source>
        <dbReference type="SAM" id="MobiDB-lite"/>
    </source>
</evidence>
<feature type="signal peptide" evidence="3">
    <location>
        <begin position="1"/>
        <end position="29"/>
    </location>
</feature>
<keyword evidence="5" id="KW-1185">Reference proteome</keyword>
<evidence type="ECO:0000256" key="3">
    <source>
        <dbReference type="SAM" id="SignalP"/>
    </source>
</evidence>
<name>A0ABR2Q112_9ROSI</name>
<keyword evidence="3" id="KW-0732">Signal</keyword>
<gene>
    <name evidence="4" type="ORF">V6N11_045462</name>
</gene>
<keyword evidence="2" id="KW-1133">Transmembrane helix</keyword>
<keyword evidence="2" id="KW-0472">Membrane</keyword>
<evidence type="ECO:0000256" key="2">
    <source>
        <dbReference type="SAM" id="Phobius"/>
    </source>
</evidence>
<dbReference type="Proteomes" id="UP001396334">
    <property type="component" value="Unassembled WGS sequence"/>
</dbReference>
<dbReference type="EMBL" id="JBBPBN010000047">
    <property type="protein sequence ID" value="KAK8994370.1"/>
    <property type="molecule type" value="Genomic_DNA"/>
</dbReference>
<evidence type="ECO:0000313" key="4">
    <source>
        <dbReference type="EMBL" id="KAK8994370.1"/>
    </source>
</evidence>
<organism evidence="4 5">
    <name type="scientific">Hibiscus sabdariffa</name>
    <name type="common">roselle</name>
    <dbReference type="NCBI Taxonomy" id="183260"/>
    <lineage>
        <taxon>Eukaryota</taxon>
        <taxon>Viridiplantae</taxon>
        <taxon>Streptophyta</taxon>
        <taxon>Embryophyta</taxon>
        <taxon>Tracheophyta</taxon>
        <taxon>Spermatophyta</taxon>
        <taxon>Magnoliopsida</taxon>
        <taxon>eudicotyledons</taxon>
        <taxon>Gunneridae</taxon>
        <taxon>Pentapetalae</taxon>
        <taxon>rosids</taxon>
        <taxon>malvids</taxon>
        <taxon>Malvales</taxon>
        <taxon>Malvaceae</taxon>
        <taxon>Malvoideae</taxon>
        <taxon>Hibiscus</taxon>
    </lineage>
</organism>
<feature type="region of interest" description="Disordered" evidence="1">
    <location>
        <begin position="126"/>
        <end position="145"/>
    </location>
</feature>
<proteinExistence type="predicted"/>
<sequence length="145" mass="16040">MAKKEIKKPSFLLLFALLLLVTARSRCTAEVTSSPTKTTRRKVLEMEQDYPGDVPSIPSDYDYNDFYRRQGDVPSPGIGLIAIGRALDPLEVESMSTIYYLGLSFGPSFFFIWAFAMFSHTAEMAGRTGGKSHTPCPFNAGSEGR</sequence>
<comment type="caution">
    <text evidence="4">The sequence shown here is derived from an EMBL/GenBank/DDBJ whole genome shotgun (WGS) entry which is preliminary data.</text>
</comment>
<reference evidence="4 5" key="1">
    <citation type="journal article" date="2024" name="G3 (Bethesda)">
        <title>Genome assembly of Hibiscus sabdariffa L. provides insights into metabolisms of medicinal natural products.</title>
        <authorList>
            <person name="Kim T."/>
        </authorList>
    </citation>
    <scope>NUCLEOTIDE SEQUENCE [LARGE SCALE GENOMIC DNA]</scope>
    <source>
        <strain evidence="4">TK-2024</strain>
        <tissue evidence="4">Old leaves</tissue>
    </source>
</reference>
<feature type="transmembrane region" description="Helical" evidence="2">
    <location>
        <begin position="98"/>
        <end position="118"/>
    </location>
</feature>
<feature type="chain" id="PRO_5047522174" evidence="3">
    <location>
        <begin position="30"/>
        <end position="145"/>
    </location>
</feature>
<evidence type="ECO:0000313" key="5">
    <source>
        <dbReference type="Proteomes" id="UP001396334"/>
    </source>
</evidence>
<protein>
    <submittedName>
        <fullName evidence="4">Uncharacterized protein</fullName>
    </submittedName>
</protein>